<dbReference type="SUPFAM" id="SSF53254">
    <property type="entry name" value="Phosphoglycerate mutase-like"/>
    <property type="match status" value="1"/>
</dbReference>
<evidence type="ECO:0000313" key="1">
    <source>
        <dbReference type="EMBL" id="MBB6133483.1"/>
    </source>
</evidence>
<keyword evidence="1" id="KW-0378">Hydrolase</keyword>
<dbReference type="AlphaFoldDB" id="A0A7X0CDL4"/>
<accession>A0A7X0CDL4</accession>
<dbReference type="Gene3D" id="3.40.50.1240">
    <property type="entry name" value="Phosphoglycerate mutase-like"/>
    <property type="match status" value="1"/>
</dbReference>
<dbReference type="InterPro" id="IPR029033">
    <property type="entry name" value="His_PPase_superfam"/>
</dbReference>
<keyword evidence="2" id="KW-1185">Reference proteome</keyword>
<dbReference type="InterPro" id="IPR013078">
    <property type="entry name" value="His_Pase_superF_clade-1"/>
</dbReference>
<evidence type="ECO:0000313" key="2">
    <source>
        <dbReference type="Proteomes" id="UP000540787"/>
    </source>
</evidence>
<dbReference type="GO" id="GO:0016787">
    <property type="term" value="F:hydrolase activity"/>
    <property type="evidence" value="ECO:0007669"/>
    <property type="project" value="UniProtKB-KW"/>
</dbReference>
<dbReference type="EC" id="3.1.3.-" evidence="1"/>
<gene>
    <name evidence="1" type="ORF">HD842_001594</name>
</gene>
<dbReference type="EMBL" id="JACHBX010000001">
    <property type="protein sequence ID" value="MBB6133483.1"/>
    <property type="molecule type" value="Genomic_DNA"/>
</dbReference>
<name>A0A7X0CDL4_9BURK</name>
<dbReference type="RefSeq" id="WP_183552934.1">
    <property type="nucleotide sequence ID" value="NZ_JACHBX010000001.1"/>
</dbReference>
<proteinExistence type="predicted"/>
<reference evidence="1 2" key="1">
    <citation type="submission" date="2020-08" db="EMBL/GenBank/DDBJ databases">
        <title>The Agave Microbiome: Exploring the role of microbial communities in plant adaptations to desert environments.</title>
        <authorList>
            <person name="Partida-Martinez L.P."/>
        </authorList>
    </citation>
    <scope>NUCLEOTIDE SEQUENCE [LARGE SCALE GENOMIC DNA]</scope>
    <source>
        <strain evidence="1 2">AT3.2</strain>
    </source>
</reference>
<comment type="caution">
    <text evidence="1">The sequence shown here is derived from an EMBL/GenBank/DDBJ whole genome shotgun (WGS) entry which is preliminary data.</text>
</comment>
<protein>
    <submittedName>
        <fullName evidence="1">Phosphohistidine phosphatase</fullName>
        <ecNumber evidence="1">3.1.3.-</ecNumber>
    </submittedName>
</protein>
<dbReference type="SMART" id="SM00855">
    <property type="entry name" value="PGAM"/>
    <property type="match status" value="1"/>
</dbReference>
<sequence length="155" mass="17115">MELILWRHAEAEPGSLELADEHRALTPKGQRHAARMGAWLERKLPADCRILVSPATRCVQTADALGRRYKVVEALSTASSAEAIIEACGWPTHRQPVLVVGHQPLLGDVASLLLCGQKQDWRIRKGGVFWIEHKASDGMPYIRLVAGPDVIGKLR</sequence>
<organism evidence="1 2">
    <name type="scientific">Massilia aurea</name>
    <dbReference type="NCBI Taxonomy" id="373040"/>
    <lineage>
        <taxon>Bacteria</taxon>
        <taxon>Pseudomonadati</taxon>
        <taxon>Pseudomonadota</taxon>
        <taxon>Betaproteobacteria</taxon>
        <taxon>Burkholderiales</taxon>
        <taxon>Oxalobacteraceae</taxon>
        <taxon>Telluria group</taxon>
        <taxon>Massilia</taxon>
    </lineage>
</organism>
<dbReference type="Proteomes" id="UP000540787">
    <property type="component" value="Unassembled WGS sequence"/>
</dbReference>
<dbReference type="CDD" id="cd07067">
    <property type="entry name" value="HP_PGM_like"/>
    <property type="match status" value="1"/>
</dbReference>
<dbReference type="Pfam" id="PF00300">
    <property type="entry name" value="His_Phos_1"/>
    <property type="match status" value="1"/>
</dbReference>